<protein>
    <recommendedName>
        <fullName evidence="1">F-box domain-containing protein</fullName>
    </recommendedName>
</protein>
<dbReference type="OrthoDB" id="10632860at2759"/>
<evidence type="ECO:0000259" key="1">
    <source>
        <dbReference type="SMART" id="SM00256"/>
    </source>
</evidence>
<dbReference type="HOGENOM" id="CLU_030831_0_3_1"/>
<dbReference type="SMART" id="SM00256">
    <property type="entry name" value="FBOX"/>
    <property type="match status" value="1"/>
</dbReference>
<sequence>MPSLIDMPEVVMKNILENLKDFRDVQTLRKTCHDLRNLIDDSNYDPKIRQCAIWVDRSLSSEEQRFGEVVMYYDYWNIGVVYKETKDGCLIAQNEKQKILKNENYLKIAGNDIGLNLSMQKSEIELFEILNGSRTDPGFREILWIPFLEHLSRNLKNRPRPLRVEEFKTCPLNQDEILLILPFLDAKSIQKIHFYDSFYTDGRPENPLKIDEILKLEQWKMASIFTSDLFIDLEQFHENYEHFEFVHVRVTEIMAEDLEKIRETFFHSPKLEFMKIRYHKLKDQPPFGEAILDERDWENWFFRVPNKEKILKIQHFEDYSCEFYDFRWIDEEKVPEYGGIQ</sequence>
<dbReference type="InterPro" id="IPR001810">
    <property type="entry name" value="F-box_dom"/>
</dbReference>
<dbReference type="EMBL" id="GL379889">
    <property type="protein sequence ID" value="EGT31786.1"/>
    <property type="molecule type" value="Genomic_DNA"/>
</dbReference>
<dbReference type="PANTHER" id="PTHR23015:SF4">
    <property type="entry name" value="DUF38 DOMAIN-CONTAINING PROTEIN-RELATED"/>
    <property type="match status" value="1"/>
</dbReference>
<dbReference type="Pfam" id="PF01827">
    <property type="entry name" value="FTH"/>
    <property type="match status" value="1"/>
</dbReference>
<organism evidence="3">
    <name type="scientific">Caenorhabditis brenneri</name>
    <name type="common">Nematode worm</name>
    <dbReference type="NCBI Taxonomy" id="135651"/>
    <lineage>
        <taxon>Eukaryota</taxon>
        <taxon>Metazoa</taxon>
        <taxon>Ecdysozoa</taxon>
        <taxon>Nematoda</taxon>
        <taxon>Chromadorea</taxon>
        <taxon>Rhabditida</taxon>
        <taxon>Rhabditina</taxon>
        <taxon>Rhabditomorpha</taxon>
        <taxon>Rhabditoidea</taxon>
        <taxon>Rhabditidae</taxon>
        <taxon>Peloderinae</taxon>
        <taxon>Caenorhabditis</taxon>
    </lineage>
</organism>
<dbReference type="PANTHER" id="PTHR23015">
    <property type="entry name" value="UNCHARACTERIZED C.ELEGANS PROTEIN"/>
    <property type="match status" value="1"/>
</dbReference>
<dbReference type="InterPro" id="IPR040161">
    <property type="entry name" value="FB224"/>
</dbReference>
<proteinExistence type="predicted"/>
<dbReference type="OMA" id="WINHEIK"/>
<reference evidence="3" key="1">
    <citation type="submission" date="2011-07" db="EMBL/GenBank/DDBJ databases">
        <authorList>
            <consortium name="Caenorhabditis brenneri Sequencing and Analysis Consortium"/>
            <person name="Wilson R.K."/>
        </authorList>
    </citation>
    <scope>NUCLEOTIDE SEQUENCE [LARGE SCALE GENOMIC DNA]</scope>
    <source>
        <strain evidence="3">PB2801</strain>
    </source>
</reference>
<dbReference type="Proteomes" id="UP000008068">
    <property type="component" value="Unassembled WGS sequence"/>
</dbReference>
<gene>
    <name evidence="2" type="ORF">CAEBREN_18484</name>
</gene>
<dbReference type="InParanoid" id="G0NIC2"/>
<dbReference type="FunCoup" id="G0NIC2">
    <property type="interactions" value="2979"/>
</dbReference>
<dbReference type="GO" id="GO:0045087">
    <property type="term" value="P:innate immune response"/>
    <property type="evidence" value="ECO:0007669"/>
    <property type="project" value="TreeGrafter"/>
</dbReference>
<name>G0NIC2_CAEBE</name>
<keyword evidence="3" id="KW-1185">Reference proteome</keyword>
<evidence type="ECO:0000313" key="2">
    <source>
        <dbReference type="EMBL" id="EGT31786.1"/>
    </source>
</evidence>
<evidence type="ECO:0000313" key="3">
    <source>
        <dbReference type="Proteomes" id="UP000008068"/>
    </source>
</evidence>
<dbReference type="AlphaFoldDB" id="G0NIC2"/>
<dbReference type="Pfam" id="PF00646">
    <property type="entry name" value="F-box"/>
    <property type="match status" value="1"/>
</dbReference>
<accession>G0NIC2</accession>
<dbReference type="InterPro" id="IPR002900">
    <property type="entry name" value="DUF38/FTH_CAE_spp"/>
</dbReference>
<feature type="domain" description="F-box" evidence="1">
    <location>
        <begin position="7"/>
        <end position="48"/>
    </location>
</feature>